<dbReference type="SUPFAM" id="SSF51735">
    <property type="entry name" value="NAD(P)-binding Rossmann-fold domains"/>
    <property type="match status" value="1"/>
</dbReference>
<name>A0ABQ3V647_9CHLR</name>
<dbReference type="Pfam" id="PF02423">
    <property type="entry name" value="OCD_Mu_crystall"/>
    <property type="match status" value="1"/>
</dbReference>
<reference evidence="1 2" key="1">
    <citation type="journal article" date="2021" name="Int. J. Syst. Evol. Microbiol.">
        <title>Reticulibacter mediterranei gen. nov., sp. nov., within the new family Reticulibacteraceae fam. nov., and Ktedonospora formicarum gen. nov., sp. nov., Ktedonobacter robiniae sp. nov., Dictyobacter formicarum sp. nov. and Dictyobacter arantiisoli sp. nov., belonging to the class Ktedonobacteria.</title>
        <authorList>
            <person name="Yabe S."/>
            <person name="Zheng Y."/>
            <person name="Wang C.M."/>
            <person name="Sakai Y."/>
            <person name="Abe K."/>
            <person name="Yokota A."/>
            <person name="Donadio S."/>
            <person name="Cavaletti L."/>
            <person name="Monciardini P."/>
        </authorList>
    </citation>
    <scope>NUCLEOTIDE SEQUENCE [LARGE SCALE GENOMIC DNA]</scope>
    <source>
        <strain evidence="1 2">SOSP1-30</strain>
    </source>
</reference>
<accession>A0ABQ3V647</accession>
<evidence type="ECO:0000313" key="1">
    <source>
        <dbReference type="EMBL" id="GHO60110.1"/>
    </source>
</evidence>
<dbReference type="Gene3D" id="3.30.1780.10">
    <property type="entry name" value="ornithine cyclodeaminase, domain 1"/>
    <property type="match status" value="1"/>
</dbReference>
<dbReference type="EMBL" id="BNJG01000004">
    <property type="protein sequence ID" value="GHO60110.1"/>
    <property type="molecule type" value="Genomic_DNA"/>
</dbReference>
<dbReference type="Proteomes" id="UP000654345">
    <property type="component" value="Unassembled WGS sequence"/>
</dbReference>
<dbReference type="InterPro" id="IPR036291">
    <property type="entry name" value="NAD(P)-bd_dom_sf"/>
</dbReference>
<evidence type="ECO:0000313" key="2">
    <source>
        <dbReference type="Proteomes" id="UP000654345"/>
    </source>
</evidence>
<organism evidence="1 2">
    <name type="scientific">Ktedonobacter robiniae</name>
    <dbReference type="NCBI Taxonomy" id="2778365"/>
    <lineage>
        <taxon>Bacteria</taxon>
        <taxon>Bacillati</taxon>
        <taxon>Chloroflexota</taxon>
        <taxon>Ktedonobacteria</taxon>
        <taxon>Ktedonobacterales</taxon>
        <taxon>Ktedonobacteraceae</taxon>
        <taxon>Ktedonobacter</taxon>
    </lineage>
</organism>
<protein>
    <submittedName>
        <fullName evidence="1">Ornithine cyclodeaminase</fullName>
    </submittedName>
</protein>
<dbReference type="PANTHER" id="PTHR13812">
    <property type="entry name" value="KETIMINE REDUCTASE MU-CRYSTALLIN"/>
    <property type="match status" value="1"/>
</dbReference>
<dbReference type="PANTHER" id="PTHR13812:SF19">
    <property type="entry name" value="KETIMINE REDUCTASE MU-CRYSTALLIN"/>
    <property type="match status" value="1"/>
</dbReference>
<comment type="caution">
    <text evidence="1">The sequence shown here is derived from an EMBL/GenBank/DDBJ whole genome shotgun (WGS) entry which is preliminary data.</text>
</comment>
<dbReference type="InterPro" id="IPR023401">
    <property type="entry name" value="ODC_N"/>
</dbReference>
<keyword evidence="2" id="KW-1185">Reference proteome</keyword>
<dbReference type="Gene3D" id="3.40.50.720">
    <property type="entry name" value="NAD(P)-binding Rossmann-like Domain"/>
    <property type="match status" value="1"/>
</dbReference>
<sequence>MNNSNDNILYLSQKEVKLACKEVDSVAVIREVLHLHGIGETILPDEAYLSWKNSHGEAVRSLNMPGYVGGSLNIAGTKIINGNINNPKRGLPRASGLTMLYDDLSVRIVCLMEGAQISSLRTASVTALAVDVLKGRNIHTLAVIGAGILAKAHIELLVQRIPELRSIRIYDLDVERIHALESELAPFLGEYEVAMRLSSSAEEAIRDAQLIVPTTTTTTGYIQYEWLQRGSILVNVSLDDALPEVVLKADLAVVDDWHLVKSDPRRLLGRMYRQGQIVGPDDVIEHHTGEAPRRIDAQLGEIVAGKKSGRRSLDDIVYVNPFGLAIEDVAMAAHVYQSALKLDLGIWLSR</sequence>
<dbReference type="PIRSF" id="PIRSF001439">
    <property type="entry name" value="CryM"/>
    <property type="match status" value="1"/>
</dbReference>
<dbReference type="InterPro" id="IPR003462">
    <property type="entry name" value="ODC_Mu_crystall"/>
</dbReference>
<dbReference type="RefSeq" id="WP_201376283.1">
    <property type="nucleotide sequence ID" value="NZ_BNJG01000004.1"/>
</dbReference>
<gene>
    <name evidence="1" type="primary">ocd</name>
    <name evidence="1" type="ORF">KSB_85850</name>
</gene>
<proteinExistence type="predicted"/>